<keyword evidence="1" id="KW-0472">Membrane</keyword>
<gene>
    <name evidence="2" type="ORF">g.111287</name>
</gene>
<keyword evidence="1" id="KW-1133">Transmembrane helix</keyword>
<sequence length="111" mass="12863">MYNNIYCFTSVVHGVRPVIIWYLSVNHELLSIIVLFSFLTAFAADRLGLVLILPLVFLVLDSSKDKSKVESRLTIFGNASIFIFVSYTFNSLWRRIVCFLLVLLQLYYVFN</sequence>
<dbReference type="EMBL" id="GGMR01006879">
    <property type="protein sequence ID" value="MBY19498.1"/>
    <property type="molecule type" value="Transcribed_RNA"/>
</dbReference>
<organism evidence="2">
    <name type="scientific">Schizaphis graminum</name>
    <name type="common">Green bug aphid</name>
    <dbReference type="NCBI Taxonomy" id="13262"/>
    <lineage>
        <taxon>Eukaryota</taxon>
        <taxon>Metazoa</taxon>
        <taxon>Ecdysozoa</taxon>
        <taxon>Arthropoda</taxon>
        <taxon>Hexapoda</taxon>
        <taxon>Insecta</taxon>
        <taxon>Pterygota</taxon>
        <taxon>Neoptera</taxon>
        <taxon>Paraneoptera</taxon>
        <taxon>Hemiptera</taxon>
        <taxon>Sternorrhyncha</taxon>
        <taxon>Aphidomorpha</taxon>
        <taxon>Aphidoidea</taxon>
        <taxon>Aphididae</taxon>
        <taxon>Aphidini</taxon>
        <taxon>Schizaphis</taxon>
    </lineage>
</organism>
<accession>A0A2S2NQV9</accession>
<evidence type="ECO:0000256" key="1">
    <source>
        <dbReference type="SAM" id="Phobius"/>
    </source>
</evidence>
<feature type="transmembrane region" description="Helical" evidence="1">
    <location>
        <begin position="93"/>
        <end position="110"/>
    </location>
</feature>
<proteinExistence type="predicted"/>
<feature type="transmembrane region" description="Helical" evidence="1">
    <location>
        <begin position="29"/>
        <end position="57"/>
    </location>
</feature>
<evidence type="ECO:0000313" key="2">
    <source>
        <dbReference type="EMBL" id="MBY19498.1"/>
    </source>
</evidence>
<name>A0A2S2NQV9_SCHGA</name>
<dbReference type="AlphaFoldDB" id="A0A2S2NQV9"/>
<protein>
    <submittedName>
        <fullName evidence="2">Uncharacterized protein</fullName>
    </submittedName>
</protein>
<keyword evidence="1" id="KW-0812">Transmembrane</keyword>
<reference evidence="2" key="1">
    <citation type="submission" date="2018-04" db="EMBL/GenBank/DDBJ databases">
        <title>Transcriptome of Schizaphis graminum biotype I.</title>
        <authorList>
            <person name="Scully E.D."/>
            <person name="Geib S.M."/>
            <person name="Palmer N.A."/>
            <person name="Koch K."/>
            <person name="Bradshaw J."/>
            <person name="Heng-Moss T."/>
            <person name="Sarath G."/>
        </authorList>
    </citation>
    <scope>NUCLEOTIDE SEQUENCE</scope>
</reference>